<comment type="caution">
    <text evidence="4">The sequence shown here is derived from an EMBL/GenBank/DDBJ whole genome shotgun (WGS) entry which is preliminary data.</text>
</comment>
<dbReference type="InterPro" id="IPR000873">
    <property type="entry name" value="AMP-dep_synth/lig_dom"/>
</dbReference>
<dbReference type="EMBL" id="JAUIZM010000007">
    <property type="protein sequence ID" value="KAK1377041.1"/>
    <property type="molecule type" value="Genomic_DNA"/>
</dbReference>
<evidence type="ECO:0000259" key="3">
    <source>
        <dbReference type="Pfam" id="PF00501"/>
    </source>
</evidence>
<dbReference type="Proteomes" id="UP001237642">
    <property type="component" value="Unassembled WGS sequence"/>
</dbReference>
<dbReference type="AlphaFoldDB" id="A0AAD8MKU3"/>
<gene>
    <name evidence="4" type="ORF">POM88_033234</name>
</gene>
<sequence>MAGDVINTVNVRLNAGATSFLLEHSGSAVVMVDQEFFKMAEEERGAVEYEKFLETSDPGFPWKPPQDEWKTIALGYTSGTSICLRQVTAEGVYSAIVNNWVTHFCAAPVVLNTLVNAPQKEKVVPLPRLVHVMTDGAAPPSSVLHAMAQHGFRVTHTYGLSETFGPSTVNALKPEWDKLPRRTS</sequence>
<proteinExistence type="inferred from homology"/>
<evidence type="ECO:0000256" key="1">
    <source>
        <dbReference type="ARBA" id="ARBA00006432"/>
    </source>
</evidence>
<name>A0AAD8MKU3_9APIA</name>
<evidence type="ECO:0000256" key="2">
    <source>
        <dbReference type="ARBA" id="ARBA00022598"/>
    </source>
</evidence>
<dbReference type="Gene3D" id="3.40.50.12780">
    <property type="entry name" value="N-terminal domain of ligase-like"/>
    <property type="match status" value="2"/>
</dbReference>
<keyword evidence="5" id="KW-1185">Reference proteome</keyword>
<organism evidence="4 5">
    <name type="scientific">Heracleum sosnowskyi</name>
    <dbReference type="NCBI Taxonomy" id="360622"/>
    <lineage>
        <taxon>Eukaryota</taxon>
        <taxon>Viridiplantae</taxon>
        <taxon>Streptophyta</taxon>
        <taxon>Embryophyta</taxon>
        <taxon>Tracheophyta</taxon>
        <taxon>Spermatophyta</taxon>
        <taxon>Magnoliopsida</taxon>
        <taxon>eudicotyledons</taxon>
        <taxon>Gunneridae</taxon>
        <taxon>Pentapetalae</taxon>
        <taxon>asterids</taxon>
        <taxon>campanulids</taxon>
        <taxon>Apiales</taxon>
        <taxon>Apiaceae</taxon>
        <taxon>Apioideae</taxon>
        <taxon>apioid superclade</taxon>
        <taxon>Tordylieae</taxon>
        <taxon>Tordyliinae</taxon>
        <taxon>Heracleum</taxon>
    </lineage>
</organism>
<accession>A0AAD8MKU3</accession>
<dbReference type="PANTHER" id="PTHR43859">
    <property type="entry name" value="ACYL-ACTIVATING ENZYME"/>
    <property type="match status" value="1"/>
</dbReference>
<evidence type="ECO:0000313" key="4">
    <source>
        <dbReference type="EMBL" id="KAK1377041.1"/>
    </source>
</evidence>
<protein>
    <recommendedName>
        <fullName evidence="3">AMP-dependent synthetase/ligase domain-containing protein</fullName>
    </recommendedName>
</protein>
<dbReference type="GO" id="GO:0016874">
    <property type="term" value="F:ligase activity"/>
    <property type="evidence" value="ECO:0007669"/>
    <property type="project" value="UniProtKB-KW"/>
</dbReference>
<keyword evidence="2" id="KW-0436">Ligase</keyword>
<dbReference type="Pfam" id="PF00501">
    <property type="entry name" value="AMP-binding"/>
    <property type="match status" value="1"/>
</dbReference>
<evidence type="ECO:0000313" key="5">
    <source>
        <dbReference type="Proteomes" id="UP001237642"/>
    </source>
</evidence>
<dbReference type="InterPro" id="IPR042099">
    <property type="entry name" value="ANL_N_sf"/>
</dbReference>
<feature type="domain" description="AMP-dependent synthetase/ligase" evidence="3">
    <location>
        <begin position="93"/>
        <end position="177"/>
    </location>
</feature>
<dbReference type="PANTHER" id="PTHR43859:SF7">
    <property type="entry name" value="ACETATE_BUTYRATE--COA LIGASE AAE7, PEROXISOMAL"/>
    <property type="match status" value="1"/>
</dbReference>
<comment type="similarity">
    <text evidence="1">Belongs to the ATP-dependent AMP-binding enzyme family.</text>
</comment>
<reference evidence="4" key="2">
    <citation type="submission" date="2023-05" db="EMBL/GenBank/DDBJ databases">
        <authorList>
            <person name="Schelkunov M.I."/>
        </authorList>
    </citation>
    <scope>NUCLEOTIDE SEQUENCE</scope>
    <source>
        <strain evidence="4">Hsosn_3</strain>
        <tissue evidence="4">Leaf</tissue>
    </source>
</reference>
<dbReference type="SUPFAM" id="SSF56801">
    <property type="entry name" value="Acetyl-CoA synthetase-like"/>
    <property type="match status" value="1"/>
</dbReference>
<reference evidence="4" key="1">
    <citation type="submission" date="2023-02" db="EMBL/GenBank/DDBJ databases">
        <title>Genome of toxic invasive species Heracleum sosnowskyi carries increased number of genes despite the absence of recent whole-genome duplications.</title>
        <authorList>
            <person name="Schelkunov M."/>
            <person name="Shtratnikova V."/>
            <person name="Makarenko M."/>
            <person name="Klepikova A."/>
            <person name="Omelchenko D."/>
            <person name="Novikova G."/>
            <person name="Obukhova E."/>
            <person name="Bogdanov V."/>
            <person name="Penin A."/>
            <person name="Logacheva M."/>
        </authorList>
    </citation>
    <scope>NUCLEOTIDE SEQUENCE</scope>
    <source>
        <strain evidence="4">Hsosn_3</strain>
        <tissue evidence="4">Leaf</tissue>
    </source>
</reference>